<feature type="transmembrane region" description="Helical" evidence="14">
    <location>
        <begin position="521"/>
        <end position="541"/>
    </location>
</feature>
<sequence>MLGGGGGAAAEDSSFGAEAEALEAPSAGAAAAPASPAEAAGAASGAASDAHAPASVSGTISGGGGAEPSGEPPAAEAAAAVAAEGGGEVAAAGSPSASGTPPAPDVAANGAGLSPADDGVAAVQHHPDGDAVQPRPSLDESLYDGGDELCGCSDDELALGMDSDFGFGEFLDAVESFAVGGGGGGGADGGEAEEVAAAAEALMRIGDGGIGGGGGLGAVESDARVMAAAALGCLNGTGGDPSGLLAEAVVDLAAPAQALGGLPGGVEERREAATKQERRRILARLRGLRLFRRALGPRGLLLKDKISFLLGTSMMWTCAFWLGRSPASFHLLYGGLGGVLLGARWALYWHRKWHYYLFDFCYYANLLLALQLTLLPRWAPLAKVTFAYTTGPLSWSVLTFRNSLVFHDLDKVTSLFLHLVPALVSYTQRWHVDPRRFGPPPDAPPDERSAWMRAGVVSNVLLPMAFYVAWAVAYYLKIFVFSRAKIQQRGYKTLFNYITTQKKGTFHAIARRIPPPLQPPVYLLLHLCFCAATFVVALGFWAHSVLLAAVASASVWHGGAYYFEVFARRYHTQLMPSSSPSAPHMLSPGGAHSHPHPHPHTPGTNGTGIGTNGPGTPRPAASVLGSPRPPGPALSSPGPWARGTGREAPVGAGAGAGVKAKVS</sequence>
<name>A0A835XG87_9CHLO</name>
<keyword evidence="5" id="KW-0808">Transferase</keyword>
<dbReference type="EMBL" id="JAEHOE010000174">
    <property type="protein sequence ID" value="KAG2483513.1"/>
    <property type="molecule type" value="Genomic_DNA"/>
</dbReference>
<organism evidence="15 16">
    <name type="scientific">Edaphochlamys debaryana</name>
    <dbReference type="NCBI Taxonomy" id="47281"/>
    <lineage>
        <taxon>Eukaryota</taxon>
        <taxon>Viridiplantae</taxon>
        <taxon>Chlorophyta</taxon>
        <taxon>core chlorophytes</taxon>
        <taxon>Chlorophyceae</taxon>
        <taxon>CS clade</taxon>
        <taxon>Chlamydomonadales</taxon>
        <taxon>Chlamydomonadales incertae sedis</taxon>
        <taxon>Edaphochlamys</taxon>
    </lineage>
</organism>
<evidence type="ECO:0000256" key="4">
    <source>
        <dbReference type="ARBA" id="ARBA00022516"/>
    </source>
</evidence>
<reference evidence="15" key="1">
    <citation type="journal article" date="2020" name="bioRxiv">
        <title>Comparative genomics of Chlamydomonas.</title>
        <authorList>
            <person name="Craig R.J."/>
            <person name="Hasan A.R."/>
            <person name="Ness R.W."/>
            <person name="Keightley P.D."/>
        </authorList>
    </citation>
    <scope>NUCLEOTIDE SEQUENCE</scope>
    <source>
        <strain evidence="15">CCAP 11/70</strain>
    </source>
</reference>
<protein>
    <recommendedName>
        <fullName evidence="3">Glycerophosphocholine acyltransferase 1</fullName>
    </recommendedName>
</protein>
<keyword evidence="6 14" id="KW-0812">Transmembrane</keyword>
<evidence type="ECO:0000256" key="13">
    <source>
        <dbReference type="SAM" id="MobiDB-lite"/>
    </source>
</evidence>
<dbReference type="GO" id="GO:0016746">
    <property type="term" value="F:acyltransferase activity"/>
    <property type="evidence" value="ECO:0007669"/>
    <property type="project" value="UniProtKB-KW"/>
</dbReference>
<feature type="transmembrane region" description="Helical" evidence="14">
    <location>
        <begin position="450"/>
        <end position="476"/>
    </location>
</feature>
<comment type="subcellular location">
    <subcellularLocation>
        <location evidence="1">Membrane</location>
        <topology evidence="1">Multi-pass membrane protein</topology>
    </subcellularLocation>
</comment>
<gene>
    <name evidence="15" type="ORF">HYH03_017620</name>
</gene>
<evidence type="ECO:0000256" key="7">
    <source>
        <dbReference type="ARBA" id="ARBA00022989"/>
    </source>
</evidence>
<dbReference type="GO" id="GO:0006656">
    <property type="term" value="P:phosphatidylcholine biosynthetic process"/>
    <property type="evidence" value="ECO:0007669"/>
    <property type="project" value="TreeGrafter"/>
</dbReference>
<keyword evidence="9 14" id="KW-0472">Membrane</keyword>
<keyword evidence="10" id="KW-0594">Phospholipid biosynthesis</keyword>
<evidence type="ECO:0000256" key="8">
    <source>
        <dbReference type="ARBA" id="ARBA00023098"/>
    </source>
</evidence>
<feature type="transmembrane region" description="Helical" evidence="14">
    <location>
        <begin position="547"/>
        <end position="567"/>
    </location>
</feature>
<dbReference type="Pfam" id="PF10998">
    <property type="entry name" value="DUF2838"/>
    <property type="match status" value="1"/>
</dbReference>
<evidence type="ECO:0000256" key="14">
    <source>
        <dbReference type="SAM" id="Phobius"/>
    </source>
</evidence>
<evidence type="ECO:0000256" key="5">
    <source>
        <dbReference type="ARBA" id="ARBA00022679"/>
    </source>
</evidence>
<evidence type="ECO:0000256" key="3">
    <source>
        <dbReference type="ARBA" id="ARBA00019082"/>
    </source>
</evidence>
<dbReference type="InterPro" id="IPR021261">
    <property type="entry name" value="GPCAT"/>
</dbReference>
<evidence type="ECO:0000256" key="11">
    <source>
        <dbReference type="ARBA" id="ARBA00023264"/>
    </source>
</evidence>
<evidence type="ECO:0000256" key="10">
    <source>
        <dbReference type="ARBA" id="ARBA00023209"/>
    </source>
</evidence>
<feature type="compositionally biased region" description="Low complexity" evidence="13">
    <location>
        <begin position="9"/>
        <end position="59"/>
    </location>
</feature>
<proteinExistence type="inferred from homology"/>
<dbReference type="OrthoDB" id="406287at2759"/>
<evidence type="ECO:0000256" key="1">
    <source>
        <dbReference type="ARBA" id="ARBA00004141"/>
    </source>
</evidence>
<keyword evidence="8" id="KW-0443">Lipid metabolism</keyword>
<dbReference type="AlphaFoldDB" id="A0A835XG87"/>
<comment type="caution">
    <text evidence="15">The sequence shown here is derived from an EMBL/GenBank/DDBJ whole genome shotgun (WGS) entry which is preliminary data.</text>
</comment>
<dbReference type="PANTHER" id="PTHR31201">
    <property type="entry name" value="OS01G0585100 PROTEIN"/>
    <property type="match status" value="1"/>
</dbReference>
<accession>A0A835XG87</accession>
<keyword evidence="4" id="KW-0444">Lipid biosynthesis</keyword>
<evidence type="ECO:0000313" key="15">
    <source>
        <dbReference type="EMBL" id="KAG2483513.1"/>
    </source>
</evidence>
<dbReference type="PANTHER" id="PTHR31201:SF1">
    <property type="entry name" value="GLYCEROPHOSPHOCHOLINE ACYLTRANSFERASE 1"/>
    <property type="match status" value="1"/>
</dbReference>
<feature type="transmembrane region" description="Helical" evidence="14">
    <location>
        <begin position="355"/>
        <end position="375"/>
    </location>
</feature>
<evidence type="ECO:0000256" key="12">
    <source>
        <dbReference type="ARBA" id="ARBA00023315"/>
    </source>
</evidence>
<comment type="similarity">
    <text evidence="2">Belongs to the GPC1 family.</text>
</comment>
<keyword evidence="16" id="KW-1185">Reference proteome</keyword>
<feature type="compositionally biased region" description="Low complexity" evidence="13">
    <location>
        <begin position="68"/>
        <end position="100"/>
    </location>
</feature>
<evidence type="ECO:0000256" key="6">
    <source>
        <dbReference type="ARBA" id="ARBA00022692"/>
    </source>
</evidence>
<evidence type="ECO:0000256" key="9">
    <source>
        <dbReference type="ARBA" id="ARBA00023136"/>
    </source>
</evidence>
<dbReference type="Proteomes" id="UP000612055">
    <property type="component" value="Unassembled WGS sequence"/>
</dbReference>
<keyword evidence="11" id="KW-1208">Phospholipid metabolism</keyword>
<keyword evidence="7 14" id="KW-1133">Transmembrane helix</keyword>
<feature type="transmembrane region" description="Helical" evidence="14">
    <location>
        <begin position="329"/>
        <end position="348"/>
    </location>
</feature>
<feature type="region of interest" description="Disordered" evidence="13">
    <location>
        <begin position="577"/>
        <end position="663"/>
    </location>
</feature>
<dbReference type="GO" id="GO:0016020">
    <property type="term" value="C:membrane"/>
    <property type="evidence" value="ECO:0007669"/>
    <property type="project" value="UniProtKB-SubCell"/>
</dbReference>
<evidence type="ECO:0000256" key="2">
    <source>
        <dbReference type="ARBA" id="ARBA00006675"/>
    </source>
</evidence>
<feature type="region of interest" description="Disordered" evidence="13">
    <location>
        <begin position="1"/>
        <end position="143"/>
    </location>
</feature>
<keyword evidence="12" id="KW-0012">Acyltransferase</keyword>
<evidence type="ECO:0000313" key="16">
    <source>
        <dbReference type="Proteomes" id="UP000612055"/>
    </source>
</evidence>